<evidence type="ECO:0000256" key="1">
    <source>
        <dbReference type="SAM" id="MobiDB-lite"/>
    </source>
</evidence>
<dbReference type="InterPro" id="IPR036514">
    <property type="entry name" value="SGNH_hydro_sf"/>
</dbReference>
<dbReference type="SUPFAM" id="SSF52266">
    <property type="entry name" value="SGNH hydrolase"/>
    <property type="match status" value="1"/>
</dbReference>
<dbReference type="EMBL" id="CP111023">
    <property type="protein sequence ID" value="WAR21541.1"/>
    <property type="molecule type" value="Genomic_DNA"/>
</dbReference>
<organism evidence="2 3">
    <name type="scientific">Mya arenaria</name>
    <name type="common">Soft-shell clam</name>
    <dbReference type="NCBI Taxonomy" id="6604"/>
    <lineage>
        <taxon>Eukaryota</taxon>
        <taxon>Metazoa</taxon>
        <taxon>Spiralia</taxon>
        <taxon>Lophotrochozoa</taxon>
        <taxon>Mollusca</taxon>
        <taxon>Bivalvia</taxon>
        <taxon>Autobranchia</taxon>
        <taxon>Heteroconchia</taxon>
        <taxon>Euheterodonta</taxon>
        <taxon>Imparidentia</taxon>
        <taxon>Neoheterodontei</taxon>
        <taxon>Myida</taxon>
        <taxon>Myoidea</taxon>
        <taxon>Myidae</taxon>
        <taxon>Mya</taxon>
    </lineage>
</organism>
<reference evidence="2" key="1">
    <citation type="submission" date="2022-11" db="EMBL/GenBank/DDBJ databases">
        <title>Centuries of genome instability and evolution in soft-shell clam transmissible cancer (bioRxiv).</title>
        <authorList>
            <person name="Hart S.F.M."/>
            <person name="Yonemitsu M.A."/>
            <person name="Giersch R.M."/>
            <person name="Beal B.F."/>
            <person name="Arriagada G."/>
            <person name="Davis B.W."/>
            <person name="Ostrander E.A."/>
            <person name="Goff S.P."/>
            <person name="Metzger M.J."/>
        </authorList>
    </citation>
    <scope>NUCLEOTIDE SEQUENCE</scope>
    <source>
        <strain evidence="2">MELC-2E11</strain>
        <tissue evidence="2">Siphon/mantle</tissue>
    </source>
</reference>
<keyword evidence="3" id="KW-1185">Reference proteome</keyword>
<feature type="region of interest" description="Disordered" evidence="1">
    <location>
        <begin position="221"/>
        <end position="276"/>
    </location>
</feature>
<dbReference type="Proteomes" id="UP001164746">
    <property type="component" value="Chromosome 12"/>
</dbReference>
<evidence type="ECO:0000313" key="2">
    <source>
        <dbReference type="EMBL" id="WAR21541.1"/>
    </source>
</evidence>
<dbReference type="InterPro" id="IPR036691">
    <property type="entry name" value="Endo/exonu/phosph_ase_sf"/>
</dbReference>
<proteinExistence type="predicted"/>
<protein>
    <submittedName>
        <fullName evidence="2">Uncharacterized protein</fullName>
    </submittedName>
</protein>
<gene>
    <name evidence="2" type="ORF">MAR_015515</name>
</gene>
<dbReference type="Gene3D" id="3.40.50.1110">
    <property type="entry name" value="SGNH hydrolase"/>
    <property type="match status" value="1"/>
</dbReference>
<name>A0ABY7FKS6_MYAAR</name>
<feature type="compositionally biased region" description="Basic and acidic residues" evidence="1">
    <location>
        <begin position="237"/>
        <end position="248"/>
    </location>
</feature>
<evidence type="ECO:0000313" key="3">
    <source>
        <dbReference type="Proteomes" id="UP001164746"/>
    </source>
</evidence>
<sequence length="693" mass="79151">MNEKWIVTAPGQPEVGSTAAFNLEPNNETRLLKNLQADMADLKKRMQSIMDILKSRQGKSESRREIKNPEFTIDTNNEASCSEDVQLLPGTTLLIGDSILKNVKSRGLETVEIRMIRGAKLTMLGKSQVDDLKNVILYIGGNDVSDGQDLHEMFKQLKDGIESVQRRNPYCEMYVCTICPRADCSVSQANKMLAALCEETGAKLINTFNKFVFGDGSSIPESSDAGSYHSEIGGAERNTHKPEAAYRKDRQRKYAGQRGERTRRHSDNINNKSPRQNVAGIDRERDIPVDQCRTTVPASVDEGGMLEIHIIVLALTGNARNRPTNTIKFNEGISIRNRNQKCANPNACNFDYLLQPTGQPKNIFVRKDRLDKGGGGIIVYISNKLSYVRRYDLESDTLESVWVQITLPRSKSFLVNFVYRPPDSSQNWIDLFETQNNKLGSKDSEVYAQGNFNINYFPDKTNKFNNAKWENLRRKKAVGIIQATPRWSQPCRGSITSQPTIVPDLIRMRQSSDRFVAHRLWIKANDIVDKATYLRDRYVAERLESSELVRFLDDNSTVPGFPSIEVEHYPQLIDRLVEDYRRGSLAAVYIDKVREDEERSNYSPSLDFHFRSLEAKLYPFLCFIKMAFTYRVEIVMPAVSHEEIVNSLQQANTVAERHMRDYKILRDLVHLFHAIQYDYSTSILSSYMNDDTR</sequence>
<accession>A0ABY7FKS6</accession>
<dbReference type="Gene3D" id="3.60.10.10">
    <property type="entry name" value="Endonuclease/exonuclease/phosphatase"/>
    <property type="match status" value="1"/>
</dbReference>